<keyword evidence="4" id="KW-1185">Reference proteome</keyword>
<protein>
    <recommendedName>
        <fullName evidence="5">RWD domain-containing protein</fullName>
    </recommendedName>
</protein>
<evidence type="ECO:0000313" key="4">
    <source>
        <dbReference type="Proteomes" id="UP000271241"/>
    </source>
</evidence>
<dbReference type="InterPro" id="IPR040213">
    <property type="entry name" value="GIR2-like"/>
</dbReference>
<name>A0A4P9XMP0_9FUNG</name>
<keyword evidence="1" id="KW-0175">Coiled coil</keyword>
<dbReference type="Proteomes" id="UP000271241">
    <property type="component" value="Unassembled WGS sequence"/>
</dbReference>
<proteinExistence type="predicted"/>
<dbReference type="OrthoDB" id="277175at2759"/>
<dbReference type="SUPFAM" id="SSF54495">
    <property type="entry name" value="UBC-like"/>
    <property type="match status" value="1"/>
</dbReference>
<sequence>DYAEEQANELEVLRSIYPDELEVSVHLEVLYTPTYPDELPQLRAEECLGMVMVFNLAALIKEDLEQLVVERRERLEQEATERLRKEAEEEQKKFAGTKVTPEVFLAWKVKFDAERAQEMAEKKKRDERRQMFEGDSTLALSDAKYIEEGEVTVDSTLFEDEEDLDLTDDEDEED</sequence>
<reference evidence="4" key="1">
    <citation type="journal article" date="2018" name="Nat. Microbiol.">
        <title>Leveraging single-cell genomics to expand the fungal tree of life.</title>
        <authorList>
            <person name="Ahrendt S.R."/>
            <person name="Quandt C.A."/>
            <person name="Ciobanu D."/>
            <person name="Clum A."/>
            <person name="Salamov A."/>
            <person name="Andreopoulos B."/>
            <person name="Cheng J.F."/>
            <person name="Woyke T."/>
            <person name="Pelin A."/>
            <person name="Henrissat B."/>
            <person name="Reynolds N.K."/>
            <person name="Benny G.L."/>
            <person name="Smith M.E."/>
            <person name="James T.Y."/>
            <person name="Grigoriev I.V."/>
        </authorList>
    </citation>
    <scope>NUCLEOTIDE SEQUENCE [LARGE SCALE GENOMIC DNA]</scope>
    <source>
        <strain evidence="4">RSA 1356</strain>
    </source>
</reference>
<organism evidence="3 4">
    <name type="scientific">Thamnocephalis sphaerospora</name>
    <dbReference type="NCBI Taxonomy" id="78915"/>
    <lineage>
        <taxon>Eukaryota</taxon>
        <taxon>Fungi</taxon>
        <taxon>Fungi incertae sedis</taxon>
        <taxon>Zoopagomycota</taxon>
        <taxon>Zoopagomycotina</taxon>
        <taxon>Zoopagomycetes</taxon>
        <taxon>Zoopagales</taxon>
        <taxon>Sigmoideomycetaceae</taxon>
        <taxon>Thamnocephalis</taxon>
    </lineage>
</organism>
<feature type="region of interest" description="Disordered" evidence="2">
    <location>
        <begin position="151"/>
        <end position="174"/>
    </location>
</feature>
<feature type="compositionally biased region" description="Acidic residues" evidence="2">
    <location>
        <begin position="157"/>
        <end position="174"/>
    </location>
</feature>
<dbReference type="AlphaFoldDB" id="A0A4P9XMP0"/>
<accession>A0A4P9XMP0</accession>
<dbReference type="InterPro" id="IPR016135">
    <property type="entry name" value="UBQ-conjugating_enzyme/RWD"/>
</dbReference>
<dbReference type="Gene3D" id="3.10.110.10">
    <property type="entry name" value="Ubiquitin Conjugating Enzyme"/>
    <property type="match status" value="1"/>
</dbReference>
<evidence type="ECO:0000256" key="2">
    <source>
        <dbReference type="SAM" id="MobiDB-lite"/>
    </source>
</evidence>
<evidence type="ECO:0000313" key="3">
    <source>
        <dbReference type="EMBL" id="RKP06651.1"/>
    </source>
</evidence>
<dbReference type="PANTHER" id="PTHR12292">
    <property type="entry name" value="RWD DOMAIN-CONTAINING PROTEIN"/>
    <property type="match status" value="1"/>
</dbReference>
<feature type="non-terminal residue" evidence="3">
    <location>
        <position position="1"/>
    </location>
</feature>
<evidence type="ECO:0008006" key="5">
    <source>
        <dbReference type="Google" id="ProtNLM"/>
    </source>
</evidence>
<evidence type="ECO:0000256" key="1">
    <source>
        <dbReference type="SAM" id="Coils"/>
    </source>
</evidence>
<gene>
    <name evidence="3" type="ORF">THASP1DRAFT_2719</name>
</gene>
<dbReference type="EMBL" id="KZ992844">
    <property type="protein sequence ID" value="RKP06651.1"/>
    <property type="molecule type" value="Genomic_DNA"/>
</dbReference>
<feature type="coiled-coil region" evidence="1">
    <location>
        <begin position="61"/>
        <end position="93"/>
    </location>
</feature>
<feature type="non-terminal residue" evidence="3">
    <location>
        <position position="174"/>
    </location>
</feature>
<dbReference type="STRING" id="78915.A0A4P9XMP0"/>